<keyword evidence="8" id="KW-1185">Reference proteome</keyword>
<feature type="chain" id="PRO_5015563913" evidence="5">
    <location>
        <begin position="23"/>
        <end position="1236"/>
    </location>
</feature>
<evidence type="ECO:0000256" key="2">
    <source>
        <dbReference type="ARBA" id="ARBA00022692"/>
    </source>
</evidence>
<organism evidence="7 8">
    <name type="scientific">Rhodovulum imhoffii</name>
    <dbReference type="NCBI Taxonomy" id="365340"/>
    <lineage>
        <taxon>Bacteria</taxon>
        <taxon>Pseudomonadati</taxon>
        <taxon>Pseudomonadota</taxon>
        <taxon>Alphaproteobacteria</taxon>
        <taxon>Rhodobacterales</taxon>
        <taxon>Paracoccaceae</taxon>
        <taxon>Rhodovulum</taxon>
    </lineage>
</organism>
<evidence type="ECO:0000256" key="4">
    <source>
        <dbReference type="ARBA" id="ARBA00023136"/>
    </source>
</evidence>
<dbReference type="GO" id="GO:0009306">
    <property type="term" value="P:protein secretion"/>
    <property type="evidence" value="ECO:0007669"/>
    <property type="project" value="InterPro"/>
</dbReference>
<name>A0A2T5BVK2_9RHOB</name>
<accession>A0A2T5BVK2</accession>
<feature type="signal peptide" evidence="5">
    <location>
        <begin position="1"/>
        <end position="22"/>
    </location>
</feature>
<evidence type="ECO:0000256" key="5">
    <source>
        <dbReference type="SAM" id="SignalP"/>
    </source>
</evidence>
<dbReference type="GO" id="GO:0005886">
    <property type="term" value="C:plasma membrane"/>
    <property type="evidence" value="ECO:0007669"/>
    <property type="project" value="InterPro"/>
</dbReference>
<dbReference type="EMBL" id="QAAA01000002">
    <property type="protein sequence ID" value="PTN03604.1"/>
    <property type="molecule type" value="Genomic_DNA"/>
</dbReference>
<comment type="subcellular location">
    <subcellularLocation>
        <location evidence="1">Membrane</location>
        <topology evidence="1">Single-pass membrane protein</topology>
    </subcellularLocation>
</comment>
<dbReference type="InterPro" id="IPR007452">
    <property type="entry name" value="TamB_C"/>
</dbReference>
<evidence type="ECO:0000256" key="3">
    <source>
        <dbReference type="ARBA" id="ARBA00022989"/>
    </source>
</evidence>
<sequence>MKRVLLSLALAGAALLPFAAPAQEDDGSFLERLIEKNLSGAGHDVQITGFRGALSSQATLESLTIADDAGVWLTLRGAELDWSRAALLKGDVRVKRLSAEAITLFRLPRDDAGGPELSDTQAAPFRLPELPVSVEIGALEVKSVALDESVLGKPASFAISGSMALAGGAGQASLNAARTDRETDRFTLSAGFDNESEVLSLDLSLAEARDGIVVGLIGLPGAPSIDLTVKGAGPLSDYTARIGLATEGTPRLAGGVSLKGNAPRHFRADLDGDVTALFLPELQEFFGPRTRLELAGTTAPGKTEIGNLRLETQALSVSGSLALSDGLPEKFDLRARIAAPDGTPVRLPAAGSPVRVESADITARFDAATGDAWALEGTLSGLETEALRLARGQLTGGGTIQRTERRINADLHTWLGGISPADPALAQVLDETAEASLHLDWAPGLPVQVSALEATAGNLRLSGAASLDPAMPELPARADLTVQATDISRFSALAGRNLAGSLSAQMIATAELATGTVTLGLTGTGRNLAAALPQIDPLLKGDSTLTLFAARNAAGSRVDRFAVETPQLSLNAKGQLSPEFGHLRLNGYMPDPARAFPGMRGPLTLTARGDWSGSAPITLSTLSLTGPGLDLSGQASLDPKDPEMPATARLLLRVDDLSGISALAGRPLGGGLHTQITGTAQVATGNFDIELEGTGRNLRIGQQQADRLLAGESMVSARLLRQNGVLEPSAFTVRTPVLNAAATAQGADGTLAISGRLADLALLVSDYSGPVTARGTVRPEQGAWRLGLDIDGPGGTTARASGQIGRIADLTLKGQAPLGLANPFISPYALEGVARFDLALRGPPALENLRGEVTTSGASASAPTLRTSLKNLTVRATLIDGRAEISAEAAAEAGGTLRASGPVTLARPFPADLDITARRAVIINPALYRAELDAALNLAGPLADGGRITGQIDLGPVEIQIPSGGLGGGGDIPEGIVHIGEPAATRATRARAGLLKTEDSAEPVGPGLGLDLRVDAPNRIFVRGRGLDAELGGILRIGGTTRAIAPAGRFDLLRGRVDILGQRLAMSEGWAQLEGDFDPVLNLRAETETDEMEIFIFVSGKASAPEITFGSAPPLPEDEVLAQLLFKRSLNNLSAFQAVRLAGAVAELAGRGSGVMASLRENTGLDDLDVTTDAGGQASVRAGKYISENVYTDVTVGADGKARLDLNLDVSDEVTVRARTDSTGETGIGLFYEHDY</sequence>
<reference evidence="7 8" key="1">
    <citation type="submission" date="2018-04" db="EMBL/GenBank/DDBJ databases">
        <title>Genomic Encyclopedia of Archaeal and Bacterial Type Strains, Phase II (KMG-II): from individual species to whole genera.</title>
        <authorList>
            <person name="Goeker M."/>
        </authorList>
    </citation>
    <scope>NUCLEOTIDE SEQUENCE [LARGE SCALE GENOMIC DNA]</scope>
    <source>
        <strain evidence="7 8">DSM 18064</strain>
    </source>
</reference>
<evidence type="ECO:0000259" key="6">
    <source>
        <dbReference type="Pfam" id="PF04357"/>
    </source>
</evidence>
<feature type="domain" description="Translocation and assembly module TamB C-terminal" evidence="6">
    <location>
        <begin position="890"/>
        <end position="1236"/>
    </location>
</feature>
<dbReference type="AlphaFoldDB" id="A0A2T5BVK2"/>
<evidence type="ECO:0000313" key="8">
    <source>
        <dbReference type="Proteomes" id="UP000243859"/>
    </source>
</evidence>
<dbReference type="Pfam" id="PF04357">
    <property type="entry name" value="TamB"/>
    <property type="match status" value="1"/>
</dbReference>
<evidence type="ECO:0000313" key="7">
    <source>
        <dbReference type="EMBL" id="PTN03604.1"/>
    </source>
</evidence>
<dbReference type="OrthoDB" id="7784409at2"/>
<dbReference type="PANTHER" id="PTHR36985">
    <property type="entry name" value="TRANSLOCATION AND ASSEMBLY MODULE SUBUNIT TAMB"/>
    <property type="match status" value="1"/>
</dbReference>
<keyword evidence="2" id="KW-0812">Transmembrane</keyword>
<gene>
    <name evidence="7" type="ORF">C8N32_102130</name>
</gene>
<comment type="caution">
    <text evidence="7">The sequence shown here is derived from an EMBL/GenBank/DDBJ whole genome shotgun (WGS) entry which is preliminary data.</text>
</comment>
<dbReference type="RefSeq" id="WP_107890887.1">
    <property type="nucleotide sequence ID" value="NZ_NHSI01000018.1"/>
</dbReference>
<protein>
    <submittedName>
        <fullName evidence="7">Autotransporter secretion inner membrane protein TamB</fullName>
    </submittedName>
</protein>
<dbReference type="Proteomes" id="UP000243859">
    <property type="component" value="Unassembled WGS sequence"/>
</dbReference>
<keyword evidence="3" id="KW-1133">Transmembrane helix</keyword>
<dbReference type="GO" id="GO:0097347">
    <property type="term" value="C:TAM protein secretion complex"/>
    <property type="evidence" value="ECO:0007669"/>
    <property type="project" value="TreeGrafter"/>
</dbReference>
<evidence type="ECO:0000256" key="1">
    <source>
        <dbReference type="ARBA" id="ARBA00004167"/>
    </source>
</evidence>
<keyword evidence="5" id="KW-0732">Signal</keyword>
<dbReference type="PANTHER" id="PTHR36985:SF1">
    <property type="entry name" value="TRANSLOCATION AND ASSEMBLY MODULE SUBUNIT TAMB"/>
    <property type="match status" value="1"/>
</dbReference>
<keyword evidence="4" id="KW-0472">Membrane</keyword>
<proteinExistence type="predicted"/>